<feature type="compositionally biased region" description="Low complexity" evidence="1">
    <location>
        <begin position="703"/>
        <end position="731"/>
    </location>
</feature>
<organism evidence="2 3">
    <name type="scientific">Pleurostoma richardsiae</name>
    <dbReference type="NCBI Taxonomy" id="41990"/>
    <lineage>
        <taxon>Eukaryota</taxon>
        <taxon>Fungi</taxon>
        <taxon>Dikarya</taxon>
        <taxon>Ascomycota</taxon>
        <taxon>Pezizomycotina</taxon>
        <taxon>Sordariomycetes</taxon>
        <taxon>Sordariomycetidae</taxon>
        <taxon>Calosphaeriales</taxon>
        <taxon>Pleurostomataceae</taxon>
        <taxon>Pleurostoma</taxon>
    </lineage>
</organism>
<sequence>MKTRLLNPKPKQLSLTLRPETEWSKLDFMTQLAIIKTMTDTHSFIGTTTRLALRADEILLFIQTYLSVKRHDDAFPRDLKAGSKEEFLDEPEDLFEFSEFVHIDEDEPKYPPPPDNYPSAQQSESQQADNQQAAGRGPCDHEDLHLKVPECDSEALLHASECSALTQSERTTAEQIMAHIDLQRVYGWLCNIINNLVYHDGNAPRTITKLVDILVETIQVRTVNANETLDKYFVHALAVALYFKLLGVRAQQKIGDIFIRDLVRRVVRELEGPREVLSPPYKNIERGRTFLQSLGLGHFADKLNEDEAYNGEIPTLCVNWEVYEMTSVPAVLVNVQTQEEELKIDPRLLHLQPSDGFGDVPGEFARFYLTGLLAHNGLSSPGHVFSNPDSHPPSAGVIPDATSVPSNMVDITEDTLASYEMQEQYLQPQATSSPTSVVHSSLSPQEIQPHPTSTAPVDFQPYPSTQEIQPHSTTTAPACFQHHLSSEQPQAQATMAVPPADESSIVAHQIQSEATISAPAAVQPPASAHPTQPQAISAHVPQHQPEISAPPASSQLSVHHRQRQAMVSTQQPQPDAAMSPPTVVPSGVSANVIAHQRHQQTMTNAYQPQRQAATSAPDPATLSLSARVALVKNHIQNNLKSQPAVFRALFPQDHPGAVPPSRGTRQQAVHIKKSLKLGAKFGIDDRLLAALFPVEIPPIGTKQPQDQAPSSASNSSVASMSPTASMSPAPQRQTTASGFTTLPNAGTAQPSSATWDSFGPLPLKSEVAPFGTRYSRPTLQHAYPSATAMANAQSHVAARLQAPFTTGYAPAPIYETAVARTPASTTYARPTSSNRPADTGNFARPLAPHAALPPLAPAPGVHSKYSQNYAAASQVKPHSDVQQAHAAPSAGPGVQESVGPSQGFASAQVTESDTGGSASEWDAHPADGPQDDEDEDPSYDPLAPHGRKRSGGHGNNSPAKRIRGRPRKSD</sequence>
<feature type="compositionally biased region" description="Low complexity" evidence="1">
    <location>
        <begin position="520"/>
        <end position="530"/>
    </location>
</feature>
<keyword evidence="3" id="KW-1185">Reference proteome</keyword>
<feature type="region of interest" description="Disordered" evidence="1">
    <location>
        <begin position="426"/>
        <end position="458"/>
    </location>
</feature>
<feature type="compositionally biased region" description="Low complexity" evidence="1">
    <location>
        <begin position="431"/>
        <end position="444"/>
    </location>
</feature>
<gene>
    <name evidence="2" type="ORF">NKR23_g8280</name>
</gene>
<feature type="compositionally biased region" description="Low complexity" evidence="1">
    <location>
        <begin position="843"/>
        <end position="853"/>
    </location>
</feature>
<feature type="compositionally biased region" description="Acidic residues" evidence="1">
    <location>
        <begin position="929"/>
        <end position="938"/>
    </location>
</feature>
<feature type="region of interest" description="Disordered" evidence="1">
    <location>
        <begin position="384"/>
        <end position="405"/>
    </location>
</feature>
<feature type="compositionally biased region" description="Polar residues" evidence="1">
    <location>
        <begin position="732"/>
        <end position="755"/>
    </location>
</feature>
<feature type="region of interest" description="Disordered" evidence="1">
    <location>
        <begin position="824"/>
        <end position="970"/>
    </location>
</feature>
<evidence type="ECO:0000313" key="2">
    <source>
        <dbReference type="EMBL" id="KAJ9138901.1"/>
    </source>
</evidence>
<accession>A0AA38VFY5</accession>
<dbReference type="Proteomes" id="UP001174694">
    <property type="component" value="Unassembled WGS sequence"/>
</dbReference>
<reference evidence="2" key="1">
    <citation type="submission" date="2022-07" db="EMBL/GenBank/DDBJ databases">
        <title>Fungi with potential for degradation of polypropylene.</title>
        <authorList>
            <person name="Gostincar C."/>
        </authorList>
    </citation>
    <scope>NUCLEOTIDE SEQUENCE</scope>
    <source>
        <strain evidence="2">EXF-13308</strain>
    </source>
</reference>
<feature type="region of interest" description="Disordered" evidence="1">
    <location>
        <begin position="520"/>
        <end position="553"/>
    </location>
</feature>
<feature type="compositionally biased region" description="Basic residues" evidence="1">
    <location>
        <begin position="960"/>
        <end position="970"/>
    </location>
</feature>
<comment type="caution">
    <text evidence="2">The sequence shown here is derived from an EMBL/GenBank/DDBJ whole genome shotgun (WGS) entry which is preliminary data.</text>
</comment>
<proteinExistence type="predicted"/>
<feature type="compositionally biased region" description="Low complexity" evidence="1">
    <location>
        <begin position="117"/>
        <end position="134"/>
    </location>
</feature>
<feature type="compositionally biased region" description="Polar residues" evidence="1">
    <location>
        <begin position="824"/>
        <end position="836"/>
    </location>
</feature>
<name>A0AA38VFY5_9PEZI</name>
<feature type="region of interest" description="Disordered" evidence="1">
    <location>
        <begin position="700"/>
        <end position="758"/>
    </location>
</feature>
<dbReference type="EMBL" id="JANBVO010000028">
    <property type="protein sequence ID" value="KAJ9138901.1"/>
    <property type="molecule type" value="Genomic_DNA"/>
</dbReference>
<evidence type="ECO:0000256" key="1">
    <source>
        <dbReference type="SAM" id="MobiDB-lite"/>
    </source>
</evidence>
<protein>
    <submittedName>
        <fullName evidence="2">Uncharacterized protein</fullName>
    </submittedName>
</protein>
<evidence type="ECO:0000313" key="3">
    <source>
        <dbReference type="Proteomes" id="UP001174694"/>
    </source>
</evidence>
<feature type="region of interest" description="Disordered" evidence="1">
    <location>
        <begin position="105"/>
        <end position="141"/>
    </location>
</feature>
<feature type="compositionally biased region" description="Polar residues" evidence="1">
    <location>
        <begin position="898"/>
        <end position="917"/>
    </location>
</feature>
<dbReference type="AlphaFoldDB" id="A0AA38VFY5"/>